<sequence>MAWHMLSKRSSQRTGERRRNRRKVRSGLLADFGDGTLPVFNYSIDGILIGDYALPLQVPGKIMVTLSWADKPRLRLSTYCQVARIDRFRNETAFSFVSMTEELFDFIERTPPRPKPAAKTGLRRFF</sequence>
<accession>A0A154VQB6</accession>
<name>A0A154VQB6_9PROT</name>
<reference evidence="2 3" key="1">
    <citation type="submission" date="2015-12" db="EMBL/GenBank/DDBJ databases">
        <title>Genome sequence of Oceanibaculum pacificum MCCC 1A02656.</title>
        <authorList>
            <person name="Lu L."/>
            <person name="Lai Q."/>
            <person name="Shao Z."/>
            <person name="Qian P."/>
        </authorList>
    </citation>
    <scope>NUCLEOTIDE SEQUENCE [LARGE SCALE GENOMIC DNA]</scope>
    <source>
        <strain evidence="2 3">MCCC 1A02656</strain>
    </source>
</reference>
<keyword evidence="3" id="KW-1185">Reference proteome</keyword>
<dbReference type="EMBL" id="LPXN01000145">
    <property type="protein sequence ID" value="KZD03428.1"/>
    <property type="molecule type" value="Genomic_DNA"/>
</dbReference>
<gene>
    <name evidence="2" type="ORF">AUP43_13005</name>
</gene>
<comment type="caution">
    <text evidence="2">The sequence shown here is derived from an EMBL/GenBank/DDBJ whole genome shotgun (WGS) entry which is preliminary data.</text>
</comment>
<organism evidence="2 3">
    <name type="scientific">Oceanibaculum pacificum</name>
    <dbReference type="NCBI Taxonomy" id="580166"/>
    <lineage>
        <taxon>Bacteria</taxon>
        <taxon>Pseudomonadati</taxon>
        <taxon>Pseudomonadota</taxon>
        <taxon>Alphaproteobacteria</taxon>
        <taxon>Rhodospirillales</taxon>
        <taxon>Oceanibaculaceae</taxon>
        <taxon>Oceanibaculum</taxon>
    </lineage>
</organism>
<evidence type="ECO:0000313" key="3">
    <source>
        <dbReference type="Proteomes" id="UP000076400"/>
    </source>
</evidence>
<dbReference type="STRING" id="580166.AUP43_13005"/>
<protein>
    <recommendedName>
        <fullName evidence="4">PilZ domain-containing protein</fullName>
    </recommendedName>
</protein>
<dbReference type="RefSeq" id="WP_067559054.1">
    <property type="nucleotide sequence ID" value="NZ_LPXN01000145.1"/>
</dbReference>
<evidence type="ECO:0000256" key="1">
    <source>
        <dbReference type="SAM" id="MobiDB-lite"/>
    </source>
</evidence>
<evidence type="ECO:0000313" key="2">
    <source>
        <dbReference type="EMBL" id="KZD03428.1"/>
    </source>
</evidence>
<dbReference type="AlphaFoldDB" id="A0A154VQB6"/>
<evidence type="ECO:0008006" key="4">
    <source>
        <dbReference type="Google" id="ProtNLM"/>
    </source>
</evidence>
<dbReference type="Proteomes" id="UP000076400">
    <property type="component" value="Unassembled WGS sequence"/>
</dbReference>
<feature type="region of interest" description="Disordered" evidence="1">
    <location>
        <begin position="1"/>
        <end position="22"/>
    </location>
</feature>
<proteinExistence type="predicted"/>